<keyword evidence="5" id="KW-1133">Transmembrane helix</keyword>
<dbReference type="Pfam" id="PF03873">
    <property type="entry name" value="RseA_C"/>
    <property type="match status" value="1"/>
</dbReference>
<dbReference type="InterPro" id="IPR036147">
    <property type="entry name" value="Anti-sigma_E_RseA_N_sf"/>
</dbReference>
<evidence type="ECO:0000259" key="9">
    <source>
        <dbReference type="Pfam" id="PF03873"/>
    </source>
</evidence>
<keyword evidence="11" id="KW-1185">Reference proteome</keyword>
<evidence type="ECO:0000256" key="2">
    <source>
        <dbReference type="ARBA" id="ARBA00005837"/>
    </source>
</evidence>
<evidence type="ECO:0000256" key="1">
    <source>
        <dbReference type="ARBA" id="ARBA00004162"/>
    </source>
</evidence>
<dbReference type="STRING" id="740709.A10D4_04330"/>
<comment type="subcellular location">
    <subcellularLocation>
        <location evidence="1">Cell membrane</location>
        <topology evidence="1">Single-pass membrane protein</topology>
    </subcellularLocation>
</comment>
<name>K2L4Q7_9GAMM</name>
<evidence type="ECO:0000259" key="8">
    <source>
        <dbReference type="Pfam" id="PF03872"/>
    </source>
</evidence>
<keyword evidence="6" id="KW-0472">Membrane</keyword>
<dbReference type="PANTHER" id="PTHR38104">
    <property type="match status" value="1"/>
</dbReference>
<keyword evidence="3" id="KW-1003">Cell membrane</keyword>
<evidence type="ECO:0000256" key="3">
    <source>
        <dbReference type="ARBA" id="ARBA00022475"/>
    </source>
</evidence>
<dbReference type="InterPro" id="IPR005572">
    <property type="entry name" value="Anti-sigma_E_RseA_N"/>
</dbReference>
<dbReference type="CDD" id="cd16328">
    <property type="entry name" value="RseA_N"/>
    <property type="match status" value="1"/>
</dbReference>
<comment type="caution">
    <text evidence="10">The sequence shown here is derived from an EMBL/GenBank/DDBJ whole genome shotgun (WGS) entry which is preliminary data.</text>
</comment>
<dbReference type="InterPro" id="IPR052383">
    <property type="entry name" value="Anti-sigma-E_RseA-like"/>
</dbReference>
<evidence type="ECO:0000256" key="6">
    <source>
        <dbReference type="ARBA" id="ARBA00023136"/>
    </source>
</evidence>
<gene>
    <name evidence="10" type="ORF">A10D4_04330</name>
</gene>
<proteinExistence type="inferred from homology"/>
<sequence>MSDKGLQYVSALLDNDVEDSQALAQLLADEAAQQQWQRYSLIGSVMRGESQPSQTLDISAQVSQAIAAGVGADDQPLPGQDDGEALQPDLRARSGALRRAAMRWMQPAAKLAVAASVAAVAVVSVQQLQTPEAGTAEEAMQPAWVTNPIGGRAPVSWNTVTTNQATDANQQRRQVQSFILDHQQQLQLRQQQAADEQEQQQQQPPQR</sequence>
<dbReference type="AlphaFoldDB" id="K2L4Q7"/>
<dbReference type="InterPro" id="IPR005573">
    <property type="entry name" value="Anti-sigma_E_RseA_C"/>
</dbReference>
<feature type="domain" description="Anti sigma-E protein RseA N-terminal" evidence="8">
    <location>
        <begin position="9"/>
        <end position="68"/>
    </location>
</feature>
<dbReference type="Pfam" id="PF03872">
    <property type="entry name" value="RseA_N"/>
    <property type="match status" value="1"/>
</dbReference>
<dbReference type="PANTHER" id="PTHR38104:SF1">
    <property type="entry name" value="ANTI-SIGMA-E FACTOR RSEA"/>
    <property type="match status" value="1"/>
</dbReference>
<organism evidence="10 11">
    <name type="scientific">Idiomarina xiamenensis 10-D-4</name>
    <dbReference type="NCBI Taxonomy" id="740709"/>
    <lineage>
        <taxon>Bacteria</taxon>
        <taxon>Pseudomonadati</taxon>
        <taxon>Pseudomonadota</taxon>
        <taxon>Gammaproteobacteria</taxon>
        <taxon>Alteromonadales</taxon>
        <taxon>Idiomarinaceae</taxon>
        <taxon>Idiomarina</taxon>
    </lineage>
</organism>
<dbReference type="SUPFAM" id="SSF89069">
    <property type="entry name" value="N-terminal, cytoplasmic domain of anti-sigmaE factor RseA"/>
    <property type="match status" value="1"/>
</dbReference>
<accession>K2L4Q7</accession>
<dbReference type="Proteomes" id="UP000014115">
    <property type="component" value="Unassembled WGS sequence"/>
</dbReference>
<keyword evidence="4" id="KW-0812">Transmembrane</keyword>
<dbReference type="EMBL" id="AMRG01000004">
    <property type="protein sequence ID" value="EKE84810.1"/>
    <property type="molecule type" value="Genomic_DNA"/>
</dbReference>
<dbReference type="GO" id="GO:0005886">
    <property type="term" value="C:plasma membrane"/>
    <property type="evidence" value="ECO:0007669"/>
    <property type="project" value="UniProtKB-SubCell"/>
</dbReference>
<evidence type="ECO:0000313" key="10">
    <source>
        <dbReference type="EMBL" id="EKE84810.1"/>
    </source>
</evidence>
<dbReference type="GO" id="GO:0016989">
    <property type="term" value="F:sigma factor antagonist activity"/>
    <property type="evidence" value="ECO:0007669"/>
    <property type="project" value="InterPro"/>
</dbReference>
<evidence type="ECO:0000313" key="11">
    <source>
        <dbReference type="Proteomes" id="UP000014115"/>
    </source>
</evidence>
<dbReference type="Gene3D" id="1.10.10.880">
    <property type="entry name" value="Anti sigma-E protein RseA, N-terminal domain"/>
    <property type="match status" value="1"/>
</dbReference>
<dbReference type="OrthoDB" id="5298512at2"/>
<comment type="similarity">
    <text evidence="2">Belongs to the RseA family.</text>
</comment>
<evidence type="ECO:0000256" key="4">
    <source>
        <dbReference type="ARBA" id="ARBA00022692"/>
    </source>
</evidence>
<evidence type="ECO:0000256" key="5">
    <source>
        <dbReference type="ARBA" id="ARBA00022989"/>
    </source>
</evidence>
<protein>
    <submittedName>
        <fullName evidence="10">Negative regulator of sigma E activity</fullName>
    </submittedName>
</protein>
<dbReference type="eggNOG" id="COG3073">
    <property type="taxonomic scope" value="Bacteria"/>
</dbReference>
<feature type="domain" description="Anti sigma-E protein RseA C-terminal" evidence="9">
    <location>
        <begin position="141"/>
        <end position="187"/>
    </location>
</feature>
<evidence type="ECO:0000256" key="7">
    <source>
        <dbReference type="SAM" id="MobiDB-lite"/>
    </source>
</evidence>
<feature type="region of interest" description="Disordered" evidence="7">
    <location>
        <begin position="186"/>
        <end position="207"/>
    </location>
</feature>
<reference evidence="10 11" key="1">
    <citation type="journal article" date="2012" name="J. Bacteriol.">
        <title>Genome Sequence of Idiomarina xiamenensis Type Strain 10-D-4.</title>
        <authorList>
            <person name="Lai Q."/>
            <person name="Wang L."/>
            <person name="Wang W."/>
            <person name="Shao Z."/>
        </authorList>
    </citation>
    <scope>NUCLEOTIDE SEQUENCE [LARGE SCALE GENOMIC DNA]</scope>
    <source>
        <strain evidence="10 11">10-D-4</strain>
    </source>
</reference>
<dbReference type="RefSeq" id="WP_008487968.1">
    <property type="nucleotide sequence ID" value="NZ_AMRG01000004.1"/>
</dbReference>
<dbReference type="PATRIC" id="fig|740709.3.peg.876"/>